<feature type="domain" description="T6SS Phospholipase effector Tle1-like catalytic" evidence="1">
    <location>
        <begin position="15"/>
        <end position="407"/>
    </location>
</feature>
<evidence type="ECO:0000259" key="1">
    <source>
        <dbReference type="Pfam" id="PF09994"/>
    </source>
</evidence>
<name>A0AAX6MKL8_9PEZI</name>
<dbReference type="AlphaFoldDB" id="A0AAX6MKL8"/>
<accession>A0AAX6MKL8</accession>
<dbReference type="PANTHER" id="PTHR33840">
    <property type="match status" value="1"/>
</dbReference>
<dbReference type="EMBL" id="JBANMG010000005">
    <property type="protein sequence ID" value="KAK6952731.1"/>
    <property type="molecule type" value="Genomic_DNA"/>
</dbReference>
<dbReference type="Proteomes" id="UP001369815">
    <property type="component" value="Unassembled WGS sequence"/>
</dbReference>
<organism evidence="2 3">
    <name type="scientific">Daldinia eschscholtzii</name>
    <dbReference type="NCBI Taxonomy" id="292717"/>
    <lineage>
        <taxon>Eukaryota</taxon>
        <taxon>Fungi</taxon>
        <taxon>Dikarya</taxon>
        <taxon>Ascomycota</taxon>
        <taxon>Pezizomycotina</taxon>
        <taxon>Sordariomycetes</taxon>
        <taxon>Xylariomycetidae</taxon>
        <taxon>Xylariales</taxon>
        <taxon>Hypoxylaceae</taxon>
        <taxon>Daldinia</taxon>
    </lineage>
</organism>
<dbReference type="Pfam" id="PF09994">
    <property type="entry name" value="T6SS_Tle1-like_cat"/>
    <property type="match status" value="1"/>
</dbReference>
<sequence length="564" mass="63631">MPHATDKAREEKVPKKLVLCFDGTGNTFSGSTADTNVVKIYDKLDKDSEEQYHYYQTGIGTYDIGPGSTNKGFLGGLQSKISSTLDQGFATTFDAHVIAGYRFIMRYYDKGDKIYVFGFSRGAFTARFLARMINTVGLLSKGNEEMVPFAYQLYQEYEQGKIKLDSKVHDSSSSDPLVSSIANKPLFWHHSSNATGPDIINGDAEAEPLLNNAASGVCSDGHIMSHGSHVADEAQMSRNKLIAFTNTFCRHEEVASHTDQKDKVYTGVKVYFLGLFDCVSSVRVLESPFGRMPPPVSVLGTANHVRHAVAIDERRVKFKAALLAQDIHHPDYNKDEEDIKEVWFPGNHGDVGGGWPAPKPTDTNKPRSWWDTIKEALTGSKPQGASQNNRADPYQMSDVALHWMINEVKDVGKREPENALKWSKRLEGFEHNFHHFKENQAFEAAAHDTMRILGGSSLMDVLFWNFLEWLPFLARWEIGQDKFYYERIWPNRGRTRDIPADAVFHDSVRWRLEKVPSYRPQNNLGDGTTACLTDDKALVPKKLKADETVSEHHHTFVLKHDRRA</sequence>
<dbReference type="PANTHER" id="PTHR33840:SF2">
    <property type="entry name" value="TLE1 PHOSPHOLIPASE DOMAIN-CONTAINING PROTEIN"/>
    <property type="match status" value="1"/>
</dbReference>
<evidence type="ECO:0000313" key="3">
    <source>
        <dbReference type="Proteomes" id="UP001369815"/>
    </source>
</evidence>
<protein>
    <recommendedName>
        <fullName evidence="1">T6SS Phospholipase effector Tle1-like catalytic domain-containing protein</fullName>
    </recommendedName>
</protein>
<gene>
    <name evidence="2" type="ORF">Daesc_005025</name>
</gene>
<reference evidence="2 3" key="1">
    <citation type="journal article" date="2024" name="Front Chem Biol">
        <title>Unveiling the potential of Daldinia eschscholtzii MFLUCC 19-0629 through bioactivity and bioinformatics studies for enhanced sustainable agriculture production.</title>
        <authorList>
            <person name="Brooks S."/>
            <person name="Weaver J.A."/>
            <person name="Klomchit A."/>
            <person name="Alharthi S.A."/>
            <person name="Onlamun T."/>
            <person name="Nurani R."/>
            <person name="Vong T.K."/>
            <person name="Alberti F."/>
            <person name="Greco C."/>
        </authorList>
    </citation>
    <scope>NUCLEOTIDE SEQUENCE [LARGE SCALE GENOMIC DNA]</scope>
    <source>
        <strain evidence="2">MFLUCC 19-0629</strain>
    </source>
</reference>
<keyword evidence="3" id="KW-1185">Reference proteome</keyword>
<dbReference type="InterPro" id="IPR018712">
    <property type="entry name" value="Tle1-like_cat"/>
</dbReference>
<evidence type="ECO:0000313" key="2">
    <source>
        <dbReference type="EMBL" id="KAK6952731.1"/>
    </source>
</evidence>
<comment type="caution">
    <text evidence="2">The sequence shown here is derived from an EMBL/GenBank/DDBJ whole genome shotgun (WGS) entry which is preliminary data.</text>
</comment>
<proteinExistence type="predicted"/>